<dbReference type="Gene3D" id="3.30.70.100">
    <property type="match status" value="1"/>
</dbReference>
<dbReference type="InterPro" id="IPR050744">
    <property type="entry name" value="AI-2_Isomerase_LsrG"/>
</dbReference>
<proteinExistence type="predicted"/>
<dbReference type="PROSITE" id="PS51725">
    <property type="entry name" value="ABM"/>
    <property type="match status" value="1"/>
</dbReference>
<evidence type="ECO:0000313" key="3">
    <source>
        <dbReference type="Proteomes" id="UP000272464"/>
    </source>
</evidence>
<organism evidence="2 3">
    <name type="scientific">Paenibacillus zeisoli</name>
    <dbReference type="NCBI Taxonomy" id="2496267"/>
    <lineage>
        <taxon>Bacteria</taxon>
        <taxon>Bacillati</taxon>
        <taxon>Bacillota</taxon>
        <taxon>Bacilli</taxon>
        <taxon>Bacillales</taxon>
        <taxon>Paenibacillaceae</taxon>
        <taxon>Paenibacillus</taxon>
    </lineage>
</organism>
<dbReference type="InterPro" id="IPR011008">
    <property type="entry name" value="Dimeric_a/b-barrel"/>
</dbReference>
<dbReference type="GO" id="GO:0004497">
    <property type="term" value="F:monooxygenase activity"/>
    <property type="evidence" value="ECO:0007669"/>
    <property type="project" value="UniProtKB-KW"/>
</dbReference>
<comment type="caution">
    <text evidence="2">The sequence shown here is derived from an EMBL/GenBank/DDBJ whole genome shotgun (WGS) entry which is preliminary data.</text>
</comment>
<dbReference type="Proteomes" id="UP000272464">
    <property type="component" value="Unassembled WGS sequence"/>
</dbReference>
<dbReference type="InterPro" id="IPR007138">
    <property type="entry name" value="ABM_dom"/>
</dbReference>
<feature type="domain" description="ABM" evidence="1">
    <location>
        <begin position="4"/>
        <end position="92"/>
    </location>
</feature>
<dbReference type="PANTHER" id="PTHR33336">
    <property type="entry name" value="QUINOL MONOOXYGENASE YGIN-RELATED"/>
    <property type="match status" value="1"/>
</dbReference>
<keyword evidence="2" id="KW-0503">Monooxygenase</keyword>
<dbReference type="RefSeq" id="WP_127199614.1">
    <property type="nucleotide sequence ID" value="NZ_RZNX01000004.1"/>
</dbReference>
<dbReference type="PANTHER" id="PTHR33336:SF14">
    <property type="entry name" value="ANTIBIOTIC BIOSYNTHESIS MONOOXYGENASE"/>
    <property type="match status" value="1"/>
</dbReference>
<keyword evidence="2" id="KW-0560">Oxidoreductase</keyword>
<evidence type="ECO:0000313" key="2">
    <source>
        <dbReference type="EMBL" id="RUT30682.1"/>
    </source>
</evidence>
<gene>
    <name evidence="2" type="ORF">EJP77_12755</name>
</gene>
<dbReference type="EMBL" id="RZNX01000004">
    <property type="protein sequence ID" value="RUT30682.1"/>
    <property type="molecule type" value="Genomic_DNA"/>
</dbReference>
<accession>A0A433X9F0</accession>
<keyword evidence="3" id="KW-1185">Reference proteome</keyword>
<dbReference type="Pfam" id="PF03992">
    <property type="entry name" value="ABM"/>
    <property type="match status" value="1"/>
</dbReference>
<reference evidence="2 3" key="1">
    <citation type="submission" date="2018-12" db="EMBL/GenBank/DDBJ databases">
        <authorList>
            <person name="Sun L."/>
            <person name="Chen Z."/>
        </authorList>
    </citation>
    <scope>NUCLEOTIDE SEQUENCE [LARGE SCALE GENOMIC DNA]</scope>
    <source>
        <strain evidence="2 3">3-5-3</strain>
    </source>
</reference>
<evidence type="ECO:0000259" key="1">
    <source>
        <dbReference type="PROSITE" id="PS51725"/>
    </source>
</evidence>
<dbReference type="AlphaFoldDB" id="A0A433X9F0"/>
<name>A0A433X9F0_9BACL</name>
<dbReference type="OrthoDB" id="165368at2"/>
<sequence>MSRFGLYTKFTTHDSQRNALVEILLEAACEMEAVEGCILYIINTPDNDPNSVWVTEVWNDASAHQASLALEGARELIQKAKPLIARIEQIKLNPLGGKGV</sequence>
<dbReference type="SUPFAM" id="SSF54909">
    <property type="entry name" value="Dimeric alpha+beta barrel"/>
    <property type="match status" value="1"/>
</dbReference>
<protein>
    <submittedName>
        <fullName evidence="2">Antibiotic biosynthesis monooxygenase</fullName>
    </submittedName>
</protein>